<feature type="transmembrane region" description="Helical" evidence="1">
    <location>
        <begin position="849"/>
        <end position="868"/>
    </location>
</feature>
<organism evidence="2 3">
    <name type="scientific">Spongiibacter thalassae</name>
    <dbReference type="NCBI Taxonomy" id="2721624"/>
    <lineage>
        <taxon>Bacteria</taxon>
        <taxon>Pseudomonadati</taxon>
        <taxon>Pseudomonadota</taxon>
        <taxon>Gammaproteobacteria</taxon>
        <taxon>Cellvibrionales</taxon>
        <taxon>Spongiibacteraceae</taxon>
        <taxon>Spongiibacter</taxon>
    </lineage>
</organism>
<dbReference type="SUPFAM" id="SSF82866">
    <property type="entry name" value="Multidrug efflux transporter AcrB transmembrane domain"/>
    <property type="match status" value="2"/>
</dbReference>
<dbReference type="PRINTS" id="PR00702">
    <property type="entry name" value="ACRIFLAVINRP"/>
</dbReference>
<dbReference type="EMBL" id="JAAWWK010000002">
    <property type="protein sequence ID" value="NKI17005.1"/>
    <property type="molecule type" value="Genomic_DNA"/>
</dbReference>
<comment type="caution">
    <text evidence="2">The sequence shown here is derived from an EMBL/GenBank/DDBJ whole genome shotgun (WGS) entry which is preliminary data.</text>
</comment>
<dbReference type="Gene3D" id="3.30.70.1440">
    <property type="entry name" value="Multidrug efflux transporter AcrB pore domain"/>
    <property type="match status" value="1"/>
</dbReference>
<feature type="transmembrane region" description="Helical" evidence="1">
    <location>
        <begin position="901"/>
        <end position="925"/>
    </location>
</feature>
<accession>A0ABX1GCW3</accession>
<sequence length="1031" mass="111403">MLNNPRITALGIALILVAGLAAVASLPRLEDPRFGNRHGIVLSTFPGASAERIETLIIEPLETELRSIPEIDHIDATAKSGVAALSIALVDEVPPEDTDRLWSEVRDKLEKAGKSLPAGASPPQLDQERNFAFTWIGAMTWEGSGDADLLRMGRYAEELASLLRNVHGTDIVKLWGAPAEEVQVKVDVVKAGAVGLDVPAISRLLSSSDAKTAAGELVNSQQRLSLELVGGFDQVERVRRTPLLTRDGGSLQLQDIARVYRGEPTNPREITVISGERGIAIAVRMLPTMRGDLWIKDVQREIDSFAATLPSEIGVSELFSQERYTSQRLGELVNNIALGFFFIFSILLFTLGWRSAVIVALSLPLNMLFALACMRFNHLPIHQMSVTGLIVALGIMVDNAIVMTDMVMRYRQTGYSPVAAATKAFKHLWVPLLGSTLTTILTFMPIALMPGSAGEFIGPLAVSVIFALLGSWIISLFLIAPIAGKWLSSRQTGGLTSPKSAALLQGIVGYALQIPRRAALLCCVLPIAGFLLASTLHEQFFPPSDRDMIDLQVFLPAGSSIHNTLKATERMSELIEAHPDVENLHWVVGRSAPTYYYNLFDNQDGAANYAQAITKVVDAPSANRLVAELQRELDEAFPEYQAIVRRLGQGPPTIAPVELRLYGSSIAQLKVLGDQIRGLALANDDVVHVRDSLGEVVPKLWLSIDESEAQRAQVGLRDISNLLAASVDGIVSASVLDGSEQLPLRVSGLDVKETSVDRFMSFPLILPNGPRPLSALADVELRPAQAKITRRDGRRVNKIEVYVRDGVLPAEVLAALKKTMDEVGFQVPAGYELEIGGEAESRNRAVGKLLGSVGIIVVLLVVTVVMAFNSFRLSALVFMVAIQSAGLGMLSLWLGGYPFGFTAIIGLMGLMGLAVNAAIVILTELRSSPLAMAGNKAAIVDTVSECSRHIVSTTLTTVAGLVPLIVAEGQFWPPFAIVLAGGTVLTTILSFIFVPSVFLVLRRPYLMKYFPALAEEDRRAEKEATLNEQGA</sequence>
<feature type="transmembrane region" description="Helical" evidence="1">
    <location>
        <begin position="428"/>
        <end position="448"/>
    </location>
</feature>
<dbReference type="InterPro" id="IPR027463">
    <property type="entry name" value="AcrB_DN_DC_subdom"/>
</dbReference>
<feature type="transmembrane region" description="Helical" evidence="1">
    <location>
        <begin position="460"/>
        <end position="480"/>
    </location>
</feature>
<dbReference type="PANTHER" id="PTHR32063:SF18">
    <property type="entry name" value="CATION EFFLUX SYSTEM PROTEIN"/>
    <property type="match status" value="1"/>
</dbReference>
<protein>
    <submittedName>
        <fullName evidence="2">Efflux RND transporter permease subunit</fullName>
    </submittedName>
</protein>
<proteinExistence type="predicted"/>
<keyword evidence="1" id="KW-0812">Transmembrane</keyword>
<dbReference type="PANTHER" id="PTHR32063">
    <property type="match status" value="1"/>
</dbReference>
<dbReference type="RefSeq" id="WP_168449537.1">
    <property type="nucleotide sequence ID" value="NZ_JAAWWK010000002.1"/>
</dbReference>
<feature type="transmembrane region" description="Helical" evidence="1">
    <location>
        <begin position="518"/>
        <end position="536"/>
    </location>
</feature>
<dbReference type="Gene3D" id="3.30.70.1320">
    <property type="entry name" value="Multidrug efflux transporter AcrB pore domain like"/>
    <property type="match status" value="1"/>
</dbReference>
<keyword evidence="3" id="KW-1185">Reference proteome</keyword>
<evidence type="ECO:0000313" key="2">
    <source>
        <dbReference type="EMBL" id="NKI17005.1"/>
    </source>
</evidence>
<feature type="transmembrane region" description="Helical" evidence="1">
    <location>
        <begin position="972"/>
        <end position="1001"/>
    </location>
</feature>
<feature type="transmembrane region" description="Helical" evidence="1">
    <location>
        <begin position="384"/>
        <end position="407"/>
    </location>
</feature>
<dbReference type="Pfam" id="PF00873">
    <property type="entry name" value="ACR_tran"/>
    <property type="match status" value="1"/>
</dbReference>
<dbReference type="Gene3D" id="1.20.1640.10">
    <property type="entry name" value="Multidrug efflux transporter AcrB transmembrane domain"/>
    <property type="match status" value="2"/>
</dbReference>
<dbReference type="InterPro" id="IPR001036">
    <property type="entry name" value="Acrflvin-R"/>
</dbReference>
<dbReference type="Gene3D" id="3.30.2090.10">
    <property type="entry name" value="Multidrug efflux transporter AcrB TolC docking domain, DN and DC subdomains"/>
    <property type="match status" value="2"/>
</dbReference>
<keyword evidence="1" id="KW-1133">Transmembrane helix</keyword>
<reference evidence="2 3" key="1">
    <citation type="submission" date="2020-04" db="EMBL/GenBank/DDBJ databases">
        <authorList>
            <person name="Yoon J."/>
        </authorList>
    </citation>
    <scope>NUCLEOTIDE SEQUENCE [LARGE SCALE GENOMIC DNA]</scope>
    <source>
        <strain evidence="2 3">KMU-166</strain>
    </source>
</reference>
<evidence type="ECO:0000256" key="1">
    <source>
        <dbReference type="SAM" id="Phobius"/>
    </source>
</evidence>
<keyword evidence="1" id="KW-0472">Membrane</keyword>
<gene>
    <name evidence="2" type="ORF">HCU74_06170</name>
</gene>
<name>A0ABX1GCW3_9GAMM</name>
<dbReference type="Gene3D" id="3.30.70.1430">
    <property type="entry name" value="Multidrug efflux transporter AcrB pore domain"/>
    <property type="match status" value="2"/>
</dbReference>
<feature type="transmembrane region" description="Helical" evidence="1">
    <location>
        <begin position="875"/>
        <end position="895"/>
    </location>
</feature>
<feature type="transmembrane region" description="Helical" evidence="1">
    <location>
        <begin position="946"/>
        <end position="966"/>
    </location>
</feature>
<dbReference type="SUPFAM" id="SSF82714">
    <property type="entry name" value="Multidrug efflux transporter AcrB TolC docking domain, DN and DC subdomains"/>
    <property type="match status" value="2"/>
</dbReference>
<dbReference type="SUPFAM" id="SSF82693">
    <property type="entry name" value="Multidrug efflux transporter AcrB pore domain, PN1, PN2, PC1 and PC2 subdomains"/>
    <property type="match status" value="3"/>
</dbReference>
<evidence type="ECO:0000313" key="3">
    <source>
        <dbReference type="Proteomes" id="UP000765845"/>
    </source>
</evidence>
<dbReference type="Proteomes" id="UP000765845">
    <property type="component" value="Unassembled WGS sequence"/>
</dbReference>
<feature type="transmembrane region" description="Helical" evidence="1">
    <location>
        <begin position="332"/>
        <end position="351"/>
    </location>
</feature>